<evidence type="ECO:0000313" key="2">
    <source>
        <dbReference type="Proteomes" id="UP000789366"/>
    </source>
</evidence>
<protein>
    <submittedName>
        <fullName evidence="1">3553_t:CDS:1</fullName>
    </submittedName>
</protein>
<dbReference type="Proteomes" id="UP000789366">
    <property type="component" value="Unassembled WGS sequence"/>
</dbReference>
<name>A0ACA9KV71_9GLOM</name>
<evidence type="ECO:0000313" key="1">
    <source>
        <dbReference type="EMBL" id="CAG8491275.1"/>
    </source>
</evidence>
<sequence length="178" mass="20798">MFHQKQNLLLLPEFQQYQYTKFYGYYPNYESTLDNTYTSEIDNQENTQGIETPLPDVDKTTINDQDVSMKEASHLEEMRELRDNIQDISSKTAVTNTEMYSLHTRLQAQNAITENSMIIEETLTQQPKNIQDNGNLSDLYDDIETDTNDDFAGYKEFKKKRRKVNIGTESTIQNLNDQ</sequence>
<accession>A0ACA9KV71</accession>
<organism evidence="1 2">
    <name type="scientific">Cetraspora pellucida</name>
    <dbReference type="NCBI Taxonomy" id="1433469"/>
    <lineage>
        <taxon>Eukaryota</taxon>
        <taxon>Fungi</taxon>
        <taxon>Fungi incertae sedis</taxon>
        <taxon>Mucoromycota</taxon>
        <taxon>Glomeromycotina</taxon>
        <taxon>Glomeromycetes</taxon>
        <taxon>Diversisporales</taxon>
        <taxon>Gigasporaceae</taxon>
        <taxon>Cetraspora</taxon>
    </lineage>
</organism>
<proteinExistence type="predicted"/>
<comment type="caution">
    <text evidence="1">The sequence shown here is derived from an EMBL/GenBank/DDBJ whole genome shotgun (WGS) entry which is preliminary data.</text>
</comment>
<dbReference type="EMBL" id="CAJVPW010001749">
    <property type="protein sequence ID" value="CAG8491275.1"/>
    <property type="molecule type" value="Genomic_DNA"/>
</dbReference>
<gene>
    <name evidence="1" type="ORF">SPELUC_LOCUS2568</name>
</gene>
<keyword evidence="2" id="KW-1185">Reference proteome</keyword>
<reference evidence="1" key="1">
    <citation type="submission" date="2021-06" db="EMBL/GenBank/DDBJ databases">
        <authorList>
            <person name="Kallberg Y."/>
            <person name="Tangrot J."/>
            <person name="Rosling A."/>
        </authorList>
    </citation>
    <scope>NUCLEOTIDE SEQUENCE</scope>
    <source>
        <strain evidence="1">28 12/20/2015</strain>
    </source>
</reference>